<dbReference type="InterPro" id="IPR009057">
    <property type="entry name" value="Homeodomain-like_sf"/>
</dbReference>
<reference evidence="4 5" key="2">
    <citation type="journal article" date="2017" name="Genome Announc.">
        <title>Draft genome sequence of Aquitalea magnusonii strain H3, a plant growth-promoting bacterium of duckweed Lemna minor.</title>
        <authorList>
            <person name="Ishizawa H."/>
            <person name="Kuroda M."/>
            <person name="Ike M."/>
        </authorList>
    </citation>
    <scope>NUCLEOTIDE SEQUENCE [LARGE SCALE GENOMIC DNA]</scope>
    <source>
        <strain evidence="4 5">H3</strain>
    </source>
</reference>
<dbReference type="SUPFAM" id="SSF46689">
    <property type="entry name" value="Homeodomain-like"/>
    <property type="match status" value="2"/>
</dbReference>
<dbReference type="InterPro" id="IPR052158">
    <property type="entry name" value="INH-QAR"/>
</dbReference>
<accession>A0A3G9GJI1</accession>
<keyword evidence="5" id="KW-1185">Reference proteome</keyword>
<proteinExistence type="predicted"/>
<evidence type="ECO:0000256" key="2">
    <source>
        <dbReference type="ARBA" id="ARBA00023163"/>
    </source>
</evidence>
<dbReference type="AlphaFoldDB" id="A0A3G9GJI1"/>
<dbReference type="GO" id="GO:0003700">
    <property type="term" value="F:DNA-binding transcription factor activity"/>
    <property type="evidence" value="ECO:0007669"/>
    <property type="project" value="InterPro"/>
</dbReference>
<sequence>MTTIIRPMQDNTKTIHHTSPTEVTMGPQQIASLSHIGFLLLDKFSMIAFSNAVEPLRMANYLSRKKLYRWSLLSADGQPVAASNGLELSPITSPEAPQQYDMLIVCGGWQVRDAVDDKVLSVIRRFAAQGVPLGAICTGTFALAKAGVLNGYRCAIHWENLLSISEEFPKTKFTSDLFVLDRDRFTCSGGTAPLDFMCHLIRHKGGKSLAADVSEQFIVDRLRDNGDRQHIPLLARIGTGHETLVDAALSMESNIENPRSLENLADELGVSLRHLERLFKRYLNTTPAQYYLDLRLRRARELLLQTNMSVMEVTVACGFLSSSHFSKSYRGLFGYPPSRERQQYLVDSAVIA</sequence>
<dbReference type="PANTHER" id="PTHR43130">
    <property type="entry name" value="ARAC-FAMILY TRANSCRIPTIONAL REGULATOR"/>
    <property type="match status" value="1"/>
</dbReference>
<dbReference type="Gene3D" id="3.40.50.880">
    <property type="match status" value="1"/>
</dbReference>
<dbReference type="Proteomes" id="UP000198290">
    <property type="component" value="Chromosome"/>
</dbReference>
<dbReference type="PANTHER" id="PTHR43130:SF3">
    <property type="entry name" value="HTH-TYPE TRANSCRIPTIONAL REGULATOR RV1931C"/>
    <property type="match status" value="1"/>
</dbReference>
<dbReference type="PROSITE" id="PS01124">
    <property type="entry name" value="HTH_ARAC_FAMILY_2"/>
    <property type="match status" value="1"/>
</dbReference>
<dbReference type="Gene3D" id="1.10.10.60">
    <property type="entry name" value="Homeodomain-like"/>
    <property type="match status" value="2"/>
</dbReference>
<evidence type="ECO:0000256" key="1">
    <source>
        <dbReference type="ARBA" id="ARBA00023015"/>
    </source>
</evidence>
<keyword evidence="2" id="KW-0804">Transcription</keyword>
<dbReference type="SMART" id="SM00342">
    <property type="entry name" value="HTH_ARAC"/>
    <property type="match status" value="1"/>
</dbReference>
<dbReference type="SUPFAM" id="SSF52317">
    <property type="entry name" value="Class I glutamine amidotransferase-like"/>
    <property type="match status" value="1"/>
</dbReference>
<feature type="domain" description="HTH araC/xylS-type" evidence="3">
    <location>
        <begin position="245"/>
        <end position="343"/>
    </location>
</feature>
<dbReference type="InterPro" id="IPR029062">
    <property type="entry name" value="Class_I_gatase-like"/>
</dbReference>
<keyword evidence="4" id="KW-0238">DNA-binding</keyword>
<dbReference type="KEGG" id="amah:DLM_3247"/>
<reference evidence="5" key="1">
    <citation type="journal article" date="2017" name="Biotechnol. Biofuels">
        <title>Evaluation of environmental bacterial communities as a factor affecting the growth of duckweed Lemna minor.</title>
        <authorList>
            <person name="Ishizawa H."/>
            <person name="Kuroda M."/>
            <person name="Morikawa M."/>
            <person name="Ike M."/>
        </authorList>
    </citation>
    <scope>NUCLEOTIDE SEQUENCE [LARGE SCALE GENOMIC DNA]</scope>
    <source>
        <strain evidence="5">H3</strain>
    </source>
</reference>
<dbReference type="Pfam" id="PF12833">
    <property type="entry name" value="HTH_18"/>
    <property type="match status" value="1"/>
</dbReference>
<organism evidence="4 5">
    <name type="scientific">Aquitalea magnusonii</name>
    <dbReference type="NCBI Taxonomy" id="332411"/>
    <lineage>
        <taxon>Bacteria</taxon>
        <taxon>Pseudomonadati</taxon>
        <taxon>Pseudomonadota</taxon>
        <taxon>Betaproteobacteria</taxon>
        <taxon>Neisseriales</taxon>
        <taxon>Chromobacteriaceae</taxon>
        <taxon>Aquitalea</taxon>
    </lineage>
</organism>
<dbReference type="Pfam" id="PF01965">
    <property type="entry name" value="DJ-1_PfpI"/>
    <property type="match status" value="1"/>
</dbReference>
<dbReference type="CDD" id="cd03136">
    <property type="entry name" value="GATase1_AraC_ArgR_like"/>
    <property type="match status" value="1"/>
</dbReference>
<dbReference type="STRING" id="332411.VI06_16490"/>
<name>A0A3G9GJI1_9NEIS</name>
<dbReference type="EMBL" id="AP018823">
    <property type="protein sequence ID" value="BBF86839.1"/>
    <property type="molecule type" value="Genomic_DNA"/>
</dbReference>
<keyword evidence="1" id="KW-0805">Transcription regulation</keyword>
<evidence type="ECO:0000313" key="5">
    <source>
        <dbReference type="Proteomes" id="UP000198290"/>
    </source>
</evidence>
<dbReference type="InterPro" id="IPR018060">
    <property type="entry name" value="HTH_AraC"/>
</dbReference>
<gene>
    <name evidence="4" type="ORF">DLM_3247</name>
</gene>
<dbReference type="InterPro" id="IPR002818">
    <property type="entry name" value="DJ-1/PfpI"/>
</dbReference>
<reference evidence="5" key="3">
    <citation type="journal article" date="2017" name="Plant Physiol. Biochem.">
        <title>Differential oxidative and antioxidative response of duckweed Lemna minor toward plant growth promoting/inhibiting bacteria.</title>
        <authorList>
            <person name="Ishizawa H."/>
            <person name="Kuroda M."/>
            <person name="Morikawa M."/>
            <person name="Ike M."/>
        </authorList>
    </citation>
    <scope>NUCLEOTIDE SEQUENCE [LARGE SCALE GENOMIC DNA]</scope>
    <source>
        <strain evidence="5">H3</strain>
    </source>
</reference>
<evidence type="ECO:0000259" key="3">
    <source>
        <dbReference type="PROSITE" id="PS01124"/>
    </source>
</evidence>
<dbReference type="GO" id="GO:0043565">
    <property type="term" value="F:sequence-specific DNA binding"/>
    <property type="evidence" value="ECO:0007669"/>
    <property type="project" value="InterPro"/>
</dbReference>
<protein>
    <submittedName>
        <fullName evidence="4">Transcriptional regulator containing an amidase domain and an AraC-type DNA-binding HTH domain</fullName>
    </submittedName>
</protein>
<evidence type="ECO:0000313" key="4">
    <source>
        <dbReference type="EMBL" id="BBF86839.1"/>
    </source>
</evidence>